<proteinExistence type="predicted"/>
<sequence>MLDQYRRQRQTRTAPSSQNGVRNVKHDIDGLLGNVGKELTGLSVSLDGLERTPEGAYIVPASVLLSMVHSVQQILSLWRKAHSTFSIAMASSVLCREEALNTLFDAAEDGTEH</sequence>
<reference evidence="2 3" key="1">
    <citation type="submission" date="2019-08" db="EMBL/GenBank/DDBJ databases">
        <authorList>
            <person name="Luo N."/>
        </authorList>
    </citation>
    <scope>NUCLEOTIDE SEQUENCE [LARGE SCALE GENOMIC DNA]</scope>
    <source>
        <strain evidence="2 3">NCIMB 9442</strain>
    </source>
</reference>
<evidence type="ECO:0000256" key="1">
    <source>
        <dbReference type="SAM" id="MobiDB-lite"/>
    </source>
</evidence>
<name>A0ABS0J1S4_9BACT</name>
<protein>
    <submittedName>
        <fullName evidence="2">Uncharacterized protein</fullName>
    </submittedName>
</protein>
<feature type="compositionally biased region" description="Polar residues" evidence="1">
    <location>
        <begin position="11"/>
        <end position="21"/>
    </location>
</feature>
<feature type="region of interest" description="Disordered" evidence="1">
    <location>
        <begin position="1"/>
        <end position="23"/>
    </location>
</feature>
<accession>A0ABS0J1S4</accession>
<gene>
    <name evidence="2" type="ORF">FVW20_04885</name>
</gene>
<evidence type="ECO:0000313" key="2">
    <source>
        <dbReference type="EMBL" id="MBG3876377.1"/>
    </source>
</evidence>
<evidence type="ECO:0000313" key="3">
    <source>
        <dbReference type="Proteomes" id="UP001194469"/>
    </source>
</evidence>
<dbReference type="EMBL" id="VRYY01000110">
    <property type="protein sequence ID" value="MBG3876377.1"/>
    <property type="molecule type" value="Genomic_DNA"/>
</dbReference>
<keyword evidence="3" id="KW-1185">Reference proteome</keyword>
<comment type="caution">
    <text evidence="2">The sequence shown here is derived from an EMBL/GenBank/DDBJ whole genome shotgun (WGS) entry which is preliminary data.</text>
</comment>
<dbReference type="Proteomes" id="UP001194469">
    <property type="component" value="Unassembled WGS sequence"/>
</dbReference>
<organism evidence="2 3">
    <name type="scientific">Nitratidesulfovibrio oxamicus</name>
    <dbReference type="NCBI Taxonomy" id="32016"/>
    <lineage>
        <taxon>Bacteria</taxon>
        <taxon>Pseudomonadati</taxon>
        <taxon>Thermodesulfobacteriota</taxon>
        <taxon>Desulfovibrionia</taxon>
        <taxon>Desulfovibrionales</taxon>
        <taxon>Desulfovibrionaceae</taxon>
        <taxon>Nitratidesulfovibrio</taxon>
    </lineage>
</organism>